<evidence type="ECO:0000256" key="2">
    <source>
        <dbReference type="ARBA" id="ARBA00022475"/>
    </source>
</evidence>
<accession>A0A3E1J236</accession>
<gene>
    <name evidence="8" type="ORF">AXE77_01845</name>
</gene>
<dbReference type="InterPro" id="IPR004477">
    <property type="entry name" value="ComEC_N"/>
</dbReference>
<keyword evidence="4 6" id="KW-1133">Transmembrane helix</keyword>
<feature type="transmembrane region" description="Helical" evidence="6">
    <location>
        <begin position="38"/>
        <end position="56"/>
    </location>
</feature>
<comment type="caution">
    <text evidence="8">The sequence shown here is derived from an EMBL/GenBank/DDBJ whole genome shotgun (WGS) entry which is preliminary data.</text>
</comment>
<dbReference type="PANTHER" id="PTHR30619">
    <property type="entry name" value="DNA INTERNALIZATION/COMPETENCE PROTEIN COMEC/REC2"/>
    <property type="match status" value="1"/>
</dbReference>
<feature type="transmembrane region" description="Helical" evidence="6">
    <location>
        <begin position="411"/>
        <end position="430"/>
    </location>
</feature>
<keyword evidence="2" id="KW-1003">Cell membrane</keyword>
<name>A0A3E1J236_GARVA</name>
<evidence type="ECO:0000256" key="5">
    <source>
        <dbReference type="ARBA" id="ARBA00023136"/>
    </source>
</evidence>
<sequence length="620" mass="69291">MRNVVQRISGSHDMRMVPVAAGMWAGCLVGKWCWKDHTLNALIIAMACCVITCVIVKQRMKISKCFQRFQRFQCFQYFQRFLYGNSASIRIRIHNYSQRIFRITNTARYWLVNWRKTMSLATYVCIAAIMLTYTTQCVLANDIVMQSIQTSDVPNAQRYHRTGDDNDIVASENEAEFTIITPLRTSKSMSGDCQATVQVRKFARLASYARAKLYAYSPLCNRLAYGATVRVPVRVGTSRFNSDVPEFRIAKSQATIRITEQPDIFHRTMSALWQSFYEVTNKLDMQGRMLVPGVTVGMLGQEYVPIESEPKQAADSTQAELIDETYATMTRRHFQHAGIMHVMAVSGGHFLLLAVIIRRCCAYFLTPRWFTAFVQIVLQIMLACIVFPSASVLRALIMGVISAVALCFKRPYQSVSALSWTIILVLFMAPSHAWDYAFALSCAATFGIVTMGVPLSRVLDRYMPSWIAAALSMTLTAQYWTLPVQILIQPEVSCMSVLANVVVAPLMDWATLCGLISLVCASCNAGLSFVFAQLASLGTDFMQQCAYWCDDTAIGVVPWASGVGGAWLMVAVEVAILLVGLGVRRMLSQRYVVNRMIILGQLLGSSGKRIISDATEVFEN</sequence>
<dbReference type="NCBIfam" id="TIGR00360">
    <property type="entry name" value="ComEC_N-term"/>
    <property type="match status" value="1"/>
</dbReference>
<evidence type="ECO:0000256" key="1">
    <source>
        <dbReference type="ARBA" id="ARBA00004651"/>
    </source>
</evidence>
<evidence type="ECO:0000259" key="7">
    <source>
        <dbReference type="Pfam" id="PF03772"/>
    </source>
</evidence>
<dbReference type="RefSeq" id="WP_240612615.1">
    <property type="nucleotide sequence ID" value="NZ_LRTV01000001.1"/>
</dbReference>
<feature type="transmembrane region" description="Helical" evidence="6">
    <location>
        <begin position="369"/>
        <end position="390"/>
    </location>
</feature>
<dbReference type="PROSITE" id="PS51257">
    <property type="entry name" value="PROKAR_LIPOPROTEIN"/>
    <property type="match status" value="1"/>
</dbReference>
<organism evidence="8 9">
    <name type="scientific">Gardnerella vaginalis</name>
    <dbReference type="NCBI Taxonomy" id="2702"/>
    <lineage>
        <taxon>Bacteria</taxon>
        <taxon>Bacillati</taxon>
        <taxon>Actinomycetota</taxon>
        <taxon>Actinomycetes</taxon>
        <taxon>Bifidobacteriales</taxon>
        <taxon>Bifidobacteriaceae</taxon>
        <taxon>Gardnerella</taxon>
    </lineage>
</organism>
<feature type="transmembrane region" description="Helical" evidence="6">
    <location>
        <begin position="436"/>
        <end position="455"/>
    </location>
</feature>
<feature type="transmembrane region" description="Helical" evidence="6">
    <location>
        <begin position="338"/>
        <end position="357"/>
    </location>
</feature>
<evidence type="ECO:0000313" key="9">
    <source>
        <dbReference type="Proteomes" id="UP000259221"/>
    </source>
</evidence>
<feature type="domain" description="ComEC/Rec2-related protein" evidence="7">
    <location>
        <begin position="329"/>
        <end position="578"/>
    </location>
</feature>
<evidence type="ECO:0000256" key="3">
    <source>
        <dbReference type="ARBA" id="ARBA00022692"/>
    </source>
</evidence>
<dbReference type="EMBL" id="LRTV01000001">
    <property type="protein sequence ID" value="RFD80268.1"/>
    <property type="molecule type" value="Genomic_DNA"/>
</dbReference>
<dbReference type="Pfam" id="PF03772">
    <property type="entry name" value="Competence"/>
    <property type="match status" value="1"/>
</dbReference>
<proteinExistence type="predicted"/>
<evidence type="ECO:0000256" key="4">
    <source>
        <dbReference type="ARBA" id="ARBA00022989"/>
    </source>
</evidence>
<keyword evidence="3 6" id="KW-0812">Transmembrane</keyword>
<protein>
    <submittedName>
        <fullName evidence="8">Competence protein ComEC</fullName>
    </submittedName>
</protein>
<dbReference type="AlphaFoldDB" id="A0A3E1J236"/>
<feature type="transmembrane region" description="Helical" evidence="6">
    <location>
        <begin position="566"/>
        <end position="587"/>
    </location>
</feature>
<comment type="subcellular location">
    <subcellularLocation>
        <location evidence="1">Cell membrane</location>
        <topology evidence="1">Multi-pass membrane protein</topology>
    </subcellularLocation>
</comment>
<feature type="transmembrane region" description="Helical" evidence="6">
    <location>
        <begin position="462"/>
        <end position="480"/>
    </location>
</feature>
<dbReference type="Proteomes" id="UP000259221">
    <property type="component" value="Unassembled WGS sequence"/>
</dbReference>
<dbReference type="PANTHER" id="PTHR30619:SF7">
    <property type="entry name" value="BETA-LACTAMASE DOMAIN PROTEIN"/>
    <property type="match status" value="1"/>
</dbReference>
<dbReference type="InterPro" id="IPR052159">
    <property type="entry name" value="Competence_DNA_uptake"/>
</dbReference>
<dbReference type="GO" id="GO:0005886">
    <property type="term" value="C:plasma membrane"/>
    <property type="evidence" value="ECO:0007669"/>
    <property type="project" value="UniProtKB-SubCell"/>
</dbReference>
<keyword evidence="5 6" id="KW-0472">Membrane</keyword>
<reference evidence="8 9" key="1">
    <citation type="submission" date="2016-02" db="EMBL/GenBank/DDBJ databases">
        <authorList>
            <person name="Alioto T."/>
            <person name="Alioto T."/>
        </authorList>
    </citation>
    <scope>NUCLEOTIDE SEQUENCE [LARGE SCALE GENOMIC DNA]</scope>
    <source>
        <strain evidence="8 9">NR010</strain>
    </source>
</reference>
<evidence type="ECO:0000256" key="6">
    <source>
        <dbReference type="SAM" id="Phobius"/>
    </source>
</evidence>
<evidence type="ECO:0000313" key="8">
    <source>
        <dbReference type="EMBL" id="RFD80268.1"/>
    </source>
</evidence>